<protein>
    <submittedName>
        <fullName evidence="2">Uncharacterized protein</fullName>
    </submittedName>
</protein>
<evidence type="ECO:0000313" key="2">
    <source>
        <dbReference type="EMBL" id="KAB7790365.1"/>
    </source>
</evidence>
<comment type="caution">
    <text evidence="2">The sequence shown here is derived from an EMBL/GenBank/DDBJ whole genome shotgun (WGS) entry which is preliminary data.</text>
</comment>
<feature type="compositionally biased region" description="Polar residues" evidence="1">
    <location>
        <begin position="53"/>
        <end position="68"/>
    </location>
</feature>
<dbReference type="AlphaFoldDB" id="A0A6I1GFN9"/>
<gene>
    <name evidence="2" type="ORF">F7D09_1121</name>
</gene>
<name>A0A6I1GFN9_9BIFI</name>
<evidence type="ECO:0000256" key="1">
    <source>
        <dbReference type="SAM" id="MobiDB-lite"/>
    </source>
</evidence>
<reference evidence="2 3" key="1">
    <citation type="submission" date="2019-09" db="EMBL/GenBank/DDBJ databases">
        <title>Characterization of the phylogenetic diversity of two novel species belonging to the genus Bifidobacterium: Bifidobacterium cebidarum sp. nov. and Bifidobacterium leontopitheci sp. nov.</title>
        <authorList>
            <person name="Lugli G.A."/>
            <person name="Duranti S."/>
            <person name="Milani C."/>
            <person name="Turroni F."/>
            <person name="Ventura M."/>
        </authorList>
    </citation>
    <scope>NUCLEOTIDE SEQUENCE [LARGE SCALE GENOMIC DNA]</scope>
    <source>
        <strain evidence="2 3">LMG 31471</strain>
    </source>
</reference>
<dbReference type="EMBL" id="WBVT01000014">
    <property type="protein sequence ID" value="KAB7790365.1"/>
    <property type="molecule type" value="Genomic_DNA"/>
</dbReference>
<evidence type="ECO:0000313" key="3">
    <source>
        <dbReference type="Proteomes" id="UP000441772"/>
    </source>
</evidence>
<accession>A0A6I1GFN9</accession>
<dbReference type="Proteomes" id="UP000441772">
    <property type="component" value="Unassembled WGS sequence"/>
</dbReference>
<keyword evidence="3" id="KW-1185">Reference proteome</keyword>
<sequence length="68" mass="7185">MCEYGLSGKNDGTYSEWGVRVRFVVMLRVTLPQSASLTASSTEGAEGGESVSLPATTGTANQCNLKNR</sequence>
<proteinExistence type="predicted"/>
<feature type="region of interest" description="Disordered" evidence="1">
    <location>
        <begin position="36"/>
        <end position="68"/>
    </location>
</feature>
<organism evidence="2 3">
    <name type="scientific">Bifidobacterium leontopitheci</name>
    <dbReference type="NCBI Taxonomy" id="2650774"/>
    <lineage>
        <taxon>Bacteria</taxon>
        <taxon>Bacillati</taxon>
        <taxon>Actinomycetota</taxon>
        <taxon>Actinomycetes</taxon>
        <taxon>Bifidobacteriales</taxon>
        <taxon>Bifidobacteriaceae</taxon>
        <taxon>Bifidobacterium</taxon>
    </lineage>
</organism>